<dbReference type="InterPro" id="IPR034421">
    <property type="entry name" value="RBM19_RRM6"/>
</dbReference>
<dbReference type="CDD" id="cd12571">
    <property type="entry name" value="RRM6_RBM19"/>
    <property type="match status" value="1"/>
</dbReference>
<evidence type="ECO:0000256" key="5">
    <source>
        <dbReference type="ARBA" id="ARBA00023242"/>
    </source>
</evidence>
<feature type="compositionally biased region" description="Acidic residues" evidence="7">
    <location>
        <begin position="598"/>
        <end position="607"/>
    </location>
</feature>
<dbReference type="CDD" id="cd12318">
    <property type="entry name" value="RRM5_RBM19_like"/>
    <property type="match status" value="1"/>
</dbReference>
<dbReference type="FunFam" id="3.30.70.330:FF:000738">
    <property type="entry name" value="RNA-binding motif protein 19"/>
    <property type="match status" value="1"/>
</dbReference>
<feature type="domain" description="RRM" evidence="8">
    <location>
        <begin position="318"/>
        <end position="396"/>
    </location>
</feature>
<dbReference type="CDD" id="cd12254">
    <property type="entry name" value="RRM_hnRNPH_ESRPs_RBM12_like"/>
    <property type="match status" value="1"/>
</dbReference>
<dbReference type="InterPro" id="IPR000504">
    <property type="entry name" value="RRM_dom"/>
</dbReference>
<feature type="domain" description="RRM" evidence="8">
    <location>
        <begin position="612"/>
        <end position="695"/>
    </location>
</feature>
<evidence type="ECO:0000259" key="8">
    <source>
        <dbReference type="PROSITE" id="PS50102"/>
    </source>
</evidence>
<dbReference type="InterPro" id="IPR051945">
    <property type="entry name" value="RRM_MRD1_RNA_proc_ribogen"/>
</dbReference>
<comment type="similarity">
    <text evidence="2">Belongs to the RRM MRD1 family.</text>
</comment>
<reference evidence="9" key="1">
    <citation type="journal article" date="2016" name="PLoS Negl. Trop. Dis.">
        <title>A Deep Insight into the Sialome of Rhodnius neglectus, a Vector of Chagas Disease.</title>
        <authorList>
            <person name="Santiago P.B."/>
            <person name="Assumpcao T.C."/>
            <person name="Araujo C.N."/>
            <person name="Bastos I.M."/>
            <person name="Neves D."/>
            <person name="Silva I.G."/>
            <person name="Charneau S."/>
            <person name="Queiroz R.M."/>
            <person name="Raiol T."/>
            <person name="Oliveira J.V."/>
            <person name="Sousa M.V."/>
            <person name="Calvo E."/>
            <person name="Ribeiro J.M."/>
            <person name="Santana J.M."/>
        </authorList>
    </citation>
    <scope>NUCLEOTIDE SEQUENCE</scope>
    <source>
        <tissue evidence="9">Salivary glands</tissue>
    </source>
</reference>
<evidence type="ECO:0000256" key="4">
    <source>
        <dbReference type="ARBA" id="ARBA00022884"/>
    </source>
</evidence>
<feature type="compositionally biased region" description="Basic and acidic residues" evidence="7">
    <location>
        <begin position="577"/>
        <end position="597"/>
    </location>
</feature>
<evidence type="ECO:0000256" key="2">
    <source>
        <dbReference type="ARBA" id="ARBA00008033"/>
    </source>
</evidence>
<feature type="domain" description="RRM" evidence="8">
    <location>
        <begin position="2"/>
        <end position="79"/>
    </location>
</feature>
<dbReference type="GO" id="GO:0005730">
    <property type="term" value="C:nucleolus"/>
    <property type="evidence" value="ECO:0007669"/>
    <property type="project" value="TreeGrafter"/>
</dbReference>
<evidence type="ECO:0000256" key="3">
    <source>
        <dbReference type="ARBA" id="ARBA00022737"/>
    </source>
</evidence>
<dbReference type="InterPro" id="IPR034423">
    <property type="entry name" value="RBM19_RRM5"/>
</dbReference>
<protein>
    <submittedName>
        <fullName evidence="9">Putative rna-binding protein 19</fullName>
    </submittedName>
</protein>
<dbReference type="FunFam" id="3.30.70.330:FF:000277">
    <property type="entry name" value="RNA binding motif protein 19"/>
    <property type="match status" value="1"/>
</dbReference>
<evidence type="ECO:0000256" key="6">
    <source>
        <dbReference type="PROSITE-ProRule" id="PRU00176"/>
    </source>
</evidence>
<sequence length="832" mass="94564">MSRIIVKNLPNDVDANKLREQFSELGHVTDLQLKYTPQGKFRKFCFVGYESAEQANSAVSHFNKAYYGTSLLQVELCSELGDAKKSKAWSKYSTENNAFSKKEINNSSEENETRVGKKRKMVVEDAVVEQIKKHKNDTEFIEFMELHGTADKVLKLQESDDEGSDKSENEKKSVTNNCAHSAISDLEYLKTKMKGSNTEAATKIIKYEKPSESSKQYFTVKISNLPYKATKKDIRRLLNPVTPASIRLPPKIKGIAFVGFENEKEKRRALVKNKTFLYGRQLTILDYQQKQGSQEITQNRWKEQEEALKNEENIGESGRIFIRNLAYSLTEEEIQNLFTKFGPLAEVILPIDRISRQLKGYGIVTFVMPEHALNAYTALDGTILHGRMLHLLPARAKEGLEESLVEEETNFKNAKFKKLKAKAGSSHNWNSLFLDLNALADVISKKYNVTKEDVLTGKDAAVRLALAETQLVTETKKFLEENGVKLDAFNQEVKKRSKTVMLVKNLPANTTIPEIRELFAKYGELGRVLLPPNGITGLVEFLEPSEARVAFKRLAYSKFKYLPLYLEWAPDDSLAKNEQKESKAAEMSDGNVERQEEKEMEDSEESVPETNATLFVKNLNFQCTEDDLIEHFKSCGKIASAIIARKKDTKVPGSLLSMGYGFVHFYFASSAKEALKRLQGTELQGHKLELKISHRTLPVEVMSKRKKTNVAKQTGTKIMVRNIPFQATAKEITELFKIFGELKFVRLPKKLVGTGKHRGFAFVEFVTQNDARRAMKTLCQSTHLFGRRLVLEWAQPDQDVNTIMKATAKHFHDMPRKTSKVEISEEKEDEVN</sequence>
<feature type="region of interest" description="Disordered" evidence="7">
    <location>
        <begin position="577"/>
        <end position="609"/>
    </location>
</feature>
<keyword evidence="4 6" id="KW-0694">RNA-binding</keyword>
<keyword evidence="3" id="KW-0677">Repeat</keyword>
<dbReference type="SMART" id="SM00360">
    <property type="entry name" value="RRM"/>
    <property type="match status" value="6"/>
</dbReference>
<keyword evidence="5" id="KW-0539">Nucleus</keyword>
<dbReference type="GO" id="GO:0003729">
    <property type="term" value="F:mRNA binding"/>
    <property type="evidence" value="ECO:0007669"/>
    <property type="project" value="TreeGrafter"/>
</dbReference>
<feature type="domain" description="RRM" evidence="8">
    <location>
        <begin position="499"/>
        <end position="571"/>
    </location>
</feature>
<dbReference type="SUPFAM" id="SSF54928">
    <property type="entry name" value="RNA-binding domain, RBD"/>
    <property type="match status" value="5"/>
</dbReference>
<feature type="domain" description="RRM" evidence="8">
    <location>
        <begin position="218"/>
        <end position="289"/>
    </location>
</feature>
<dbReference type="InterPro" id="IPR035979">
    <property type="entry name" value="RBD_domain_sf"/>
</dbReference>
<comment type="subcellular location">
    <subcellularLocation>
        <location evidence="1">Nucleus</location>
    </subcellularLocation>
</comment>
<dbReference type="Gene3D" id="3.30.70.330">
    <property type="match status" value="6"/>
</dbReference>
<dbReference type="InterPro" id="IPR012677">
    <property type="entry name" value="Nucleotide-bd_a/b_plait_sf"/>
</dbReference>
<proteinExistence type="evidence at transcript level"/>
<dbReference type="AlphaFoldDB" id="A0A0N7Z940"/>
<evidence type="ECO:0000256" key="1">
    <source>
        <dbReference type="ARBA" id="ARBA00004123"/>
    </source>
</evidence>
<name>A0A0N7Z940_9HEMI</name>
<dbReference type="PROSITE" id="PS50102">
    <property type="entry name" value="RRM"/>
    <property type="match status" value="6"/>
</dbReference>
<dbReference type="EMBL" id="GDKW01001611">
    <property type="protein sequence ID" value="JAI54984.1"/>
    <property type="molecule type" value="mRNA"/>
</dbReference>
<dbReference type="PANTHER" id="PTHR48039">
    <property type="entry name" value="RNA-BINDING MOTIF PROTEIN 14B"/>
    <property type="match status" value="1"/>
</dbReference>
<dbReference type="Pfam" id="PF00076">
    <property type="entry name" value="RRM_1"/>
    <property type="match status" value="6"/>
</dbReference>
<evidence type="ECO:0000313" key="9">
    <source>
        <dbReference type="EMBL" id="JAI54984.1"/>
    </source>
</evidence>
<organism evidence="9">
    <name type="scientific">Rhodnius neglectus</name>
    <dbReference type="NCBI Taxonomy" id="72488"/>
    <lineage>
        <taxon>Eukaryota</taxon>
        <taxon>Metazoa</taxon>
        <taxon>Ecdysozoa</taxon>
        <taxon>Arthropoda</taxon>
        <taxon>Hexapoda</taxon>
        <taxon>Insecta</taxon>
        <taxon>Pterygota</taxon>
        <taxon>Neoptera</taxon>
        <taxon>Paraneoptera</taxon>
        <taxon>Hemiptera</taxon>
        <taxon>Heteroptera</taxon>
        <taxon>Panheteroptera</taxon>
        <taxon>Cimicomorpha</taxon>
        <taxon>Reduviidae</taxon>
        <taxon>Triatominae</taxon>
        <taxon>Rhodnius</taxon>
    </lineage>
</organism>
<accession>A0A0N7Z940</accession>
<dbReference type="PANTHER" id="PTHR48039:SF1">
    <property type="entry name" value="RNA BINDING MOTIF PROTEIN 14 ISOFORM X1"/>
    <property type="match status" value="1"/>
</dbReference>
<feature type="domain" description="RRM" evidence="8">
    <location>
        <begin position="716"/>
        <end position="796"/>
    </location>
</feature>
<evidence type="ECO:0000256" key="7">
    <source>
        <dbReference type="SAM" id="MobiDB-lite"/>
    </source>
</evidence>